<feature type="domain" description="Ubiquitin-like" evidence="3">
    <location>
        <begin position="310"/>
        <end position="386"/>
    </location>
</feature>
<organism evidence="4 5">
    <name type="scientific">Phaeosphaeria nodorum (strain SN15 / ATCC MYA-4574 / FGSC 10173)</name>
    <name type="common">Glume blotch fungus</name>
    <name type="synonym">Parastagonospora nodorum</name>
    <dbReference type="NCBI Taxonomy" id="321614"/>
    <lineage>
        <taxon>Eukaryota</taxon>
        <taxon>Fungi</taxon>
        <taxon>Dikarya</taxon>
        <taxon>Ascomycota</taxon>
        <taxon>Pezizomycotina</taxon>
        <taxon>Dothideomycetes</taxon>
        <taxon>Pleosporomycetidae</taxon>
        <taxon>Pleosporales</taxon>
        <taxon>Pleosporineae</taxon>
        <taxon>Phaeosphaeriaceae</taxon>
        <taxon>Parastagonospora</taxon>
    </lineage>
</organism>
<evidence type="ECO:0000259" key="2">
    <source>
        <dbReference type="Pfam" id="PF06985"/>
    </source>
</evidence>
<accession>A0A7U2ERM0</accession>
<dbReference type="Pfam" id="PF13637">
    <property type="entry name" value="Ank_4"/>
    <property type="match status" value="1"/>
</dbReference>
<dbReference type="RefSeq" id="XP_001791679.1">
    <property type="nucleotide sequence ID" value="XM_001791627.1"/>
</dbReference>
<dbReference type="OrthoDB" id="10462904at2759"/>
<evidence type="ECO:0000259" key="3">
    <source>
        <dbReference type="Pfam" id="PF22893"/>
    </source>
</evidence>
<reference evidence="5" key="1">
    <citation type="journal article" date="2021" name="BMC Genomics">
        <title>Chromosome-level genome assembly and manually-curated proteome of model necrotroph Parastagonospora nodorum Sn15 reveals a genome-wide trove of candidate effector homologs, and redundancy of virulence-related functions within an accessory chromosome.</title>
        <authorList>
            <person name="Bertazzoni S."/>
            <person name="Jones D.A.B."/>
            <person name="Phan H.T."/>
            <person name="Tan K.-C."/>
            <person name="Hane J.K."/>
        </authorList>
    </citation>
    <scope>NUCLEOTIDE SEQUENCE [LARGE SCALE GENOMIC DNA]</scope>
    <source>
        <strain evidence="5">SN15 / ATCC MYA-4574 / FGSC 10173)</strain>
    </source>
</reference>
<dbReference type="SUPFAM" id="SSF48403">
    <property type="entry name" value="Ankyrin repeat"/>
    <property type="match status" value="1"/>
</dbReference>
<dbReference type="KEGG" id="pno:SNOG_01020"/>
<dbReference type="InterPro" id="IPR010730">
    <property type="entry name" value="HET"/>
</dbReference>
<dbReference type="Pfam" id="PF22893">
    <property type="entry name" value="ULD_2"/>
    <property type="match status" value="1"/>
</dbReference>
<dbReference type="Gene3D" id="1.25.40.20">
    <property type="entry name" value="Ankyrin repeat-containing domain"/>
    <property type="match status" value="1"/>
</dbReference>
<dbReference type="InterPro" id="IPR002110">
    <property type="entry name" value="Ankyrin_rpt"/>
</dbReference>
<evidence type="ECO:0008006" key="6">
    <source>
        <dbReference type="Google" id="ProtNLM"/>
    </source>
</evidence>
<dbReference type="VEuPathDB" id="FungiDB:JI435_010200"/>
<feature type="region of interest" description="Disordered" evidence="1">
    <location>
        <begin position="532"/>
        <end position="553"/>
    </location>
</feature>
<feature type="compositionally biased region" description="Acidic residues" evidence="1">
    <location>
        <begin position="535"/>
        <end position="546"/>
    </location>
</feature>
<evidence type="ECO:0000313" key="4">
    <source>
        <dbReference type="EMBL" id="QRC91517.1"/>
    </source>
</evidence>
<gene>
    <name evidence="4" type="ORF">JI435_010200</name>
</gene>
<proteinExistence type="predicted"/>
<dbReference type="InterPro" id="IPR036770">
    <property type="entry name" value="Ankyrin_rpt-contain_sf"/>
</dbReference>
<dbReference type="PANTHER" id="PTHR10622">
    <property type="entry name" value="HET DOMAIN-CONTAINING PROTEIN"/>
    <property type="match status" value="1"/>
</dbReference>
<protein>
    <recommendedName>
        <fullName evidence="6">Heterokaryon incompatibility domain-containing protein</fullName>
    </recommendedName>
</protein>
<evidence type="ECO:0000256" key="1">
    <source>
        <dbReference type="SAM" id="MobiDB-lite"/>
    </source>
</evidence>
<name>A0A7U2ERM0_PHANO</name>
<keyword evidence="5" id="KW-1185">Reference proteome</keyword>
<dbReference type="EMBL" id="CP069023">
    <property type="protein sequence ID" value="QRC91517.1"/>
    <property type="molecule type" value="Genomic_DNA"/>
</dbReference>
<evidence type="ECO:0000313" key="5">
    <source>
        <dbReference type="Proteomes" id="UP000663193"/>
    </source>
</evidence>
<dbReference type="PANTHER" id="PTHR10622:SF11">
    <property type="entry name" value="HET-DOMAIN-CONTAINING PROTEIN"/>
    <property type="match status" value="1"/>
</dbReference>
<dbReference type="AlphaFoldDB" id="A0A7U2ERM0"/>
<sequence>MRLLWRDDDGTLRLAEFLGKEVPPYAILSHTWGNDDEEFCMDQATRDKIKYSWIDTCCIDKTSSAELTEAINSMFRWYRNAALCYVYLSDVSISTNDESFRGDLLSPTLWTLTCQHSKWFTRGWTLQELIAPASLRFYSTEGKQLGEKHALAQELNKITGISVDVLQGGPMSHLTFDERMSWAAERKTKREEDLAYSLLGIFDTHMPLIYGEGQENAFSRLRRAIRESIDDDPPVSIPVVPSKQRKRIVDVKILRPKISSSHRARSIAVSRIEHIYAELLSGVYDALPQIMFILMLVLQVPRALSQMLPDNIVLRDFLGRKHSLQTEYFQNWPVLIEMLASRFKDCPGHVHISRGSFTIMDVDNFGRRIGASNWQAVVSKRKRFIMLVNISETKLVNNACTRCGERIRKQGAFTGICRSCNLFYRSLTGPSSRLTSQHLQTLKSAHYVSGNLPVPKDPEKLMHNGKCVSLVQEHARLTGEFLDLAIDAGIIKGLPKTTMPVEFSRDMPHAPESSQIRDEADQVEGDIEMKAGANDIDEVSEDEESPDDHSGLIDRSSLDREQEQRELQHFSSICVEQDSSLHDAAYSSNITEMLRLLCTGHQVDENWGLWGTPMIAAVLSGSTEAIQTLLNAGADPLLSAGPLGYPLNAAAYVDHASCFQVILDATIQRRSASRKRAQSFQDAVDQSLFTFMDGEHHGPEILLLYAGANPFKQFSGGRSAFAVALGKKNDLLTTCFLAEAWGRQLLSPHEVLCLWATVAGNDVDAKLVRDPWLASCCRNIMINRSQMLENRISARLSSHTKPFFQVHQDWRALKSRGRSVGAEYLDGFAKVSRSAHAQSYFVPPVFRIVVN</sequence>
<feature type="domain" description="Heterokaryon incompatibility" evidence="2">
    <location>
        <begin position="41"/>
        <end position="128"/>
    </location>
</feature>
<dbReference type="InterPro" id="IPR054464">
    <property type="entry name" value="ULD_fung"/>
</dbReference>
<dbReference type="Proteomes" id="UP000663193">
    <property type="component" value="Chromosome 1"/>
</dbReference>
<dbReference type="Pfam" id="PF06985">
    <property type="entry name" value="HET"/>
    <property type="match status" value="1"/>
</dbReference>